<keyword evidence="2" id="KW-1185">Reference proteome</keyword>
<gene>
    <name evidence="1" type="ORF">FVB9532_02512</name>
</gene>
<protein>
    <submittedName>
        <fullName evidence="1">Uncharacterized protein</fullName>
    </submittedName>
</protein>
<dbReference type="Proteomes" id="UP000356253">
    <property type="component" value="Unassembled WGS sequence"/>
</dbReference>
<evidence type="ECO:0000313" key="2">
    <source>
        <dbReference type="Proteomes" id="UP000356253"/>
    </source>
</evidence>
<evidence type="ECO:0000313" key="1">
    <source>
        <dbReference type="EMBL" id="VVV01227.1"/>
    </source>
</evidence>
<comment type="caution">
    <text evidence="1">The sequence shown here is derived from an EMBL/GenBank/DDBJ whole genome shotgun (WGS) entry which is preliminary data.</text>
</comment>
<dbReference type="EMBL" id="CABVMM010000009">
    <property type="protein sequence ID" value="VVV01227.1"/>
    <property type="molecule type" value="Genomic_DNA"/>
</dbReference>
<sequence length="298" mass="35462">MISILIPTYNCIAVNLIKELHSQCLQLEIDFEIICLDDASHKTDTIIANREINTLHSVVFEELPQNIGRSAIRNKLAEKAKYPWLLYLDADVIPIQKNFISNYNLAIKNNNNVKVVYGGRKHLPRHNSNQKLRWKYGFYKEDKTKEERNRNPYISIITNNLLVKKDIFHKIKFDESLKNYGHEDTLFSYHLKKENVEVLHIDNYVNHQEIDSNQEFITKTEFGLQNLHYLCKNGNLPYKYAKITSYYQVIRKFHLNYIFIWSYKIFMSKMKKNLLSKSPSLKVFNIYKFCYFCNLNQL</sequence>
<name>A0AC61Y9N4_9FLAO</name>
<organism evidence="1 2">
    <name type="scientific">Mesonia oceanica</name>
    <dbReference type="NCBI Taxonomy" id="2687242"/>
    <lineage>
        <taxon>Bacteria</taxon>
        <taxon>Pseudomonadati</taxon>
        <taxon>Bacteroidota</taxon>
        <taxon>Flavobacteriia</taxon>
        <taxon>Flavobacteriales</taxon>
        <taxon>Flavobacteriaceae</taxon>
        <taxon>Mesonia</taxon>
    </lineage>
</organism>
<reference evidence="1" key="1">
    <citation type="submission" date="2019-09" db="EMBL/GenBank/DDBJ databases">
        <authorList>
            <person name="Rodrigo-Torres L."/>
            <person name="Arahal R. D."/>
            <person name="Lucena T."/>
        </authorList>
    </citation>
    <scope>NUCLEOTIDE SEQUENCE</scope>
    <source>
        <strain evidence="1">ISS653</strain>
    </source>
</reference>
<accession>A0AC61Y9N4</accession>
<proteinExistence type="predicted"/>